<dbReference type="EMBL" id="KV417322">
    <property type="protein sequence ID" value="KZO91499.1"/>
    <property type="molecule type" value="Genomic_DNA"/>
</dbReference>
<organism evidence="1 2">
    <name type="scientific">Calocera viscosa (strain TUFC12733)</name>
    <dbReference type="NCBI Taxonomy" id="1330018"/>
    <lineage>
        <taxon>Eukaryota</taxon>
        <taxon>Fungi</taxon>
        <taxon>Dikarya</taxon>
        <taxon>Basidiomycota</taxon>
        <taxon>Agaricomycotina</taxon>
        <taxon>Dacrymycetes</taxon>
        <taxon>Dacrymycetales</taxon>
        <taxon>Dacrymycetaceae</taxon>
        <taxon>Calocera</taxon>
    </lineage>
</organism>
<dbReference type="InterPro" id="IPR019734">
    <property type="entry name" value="TPR_rpt"/>
</dbReference>
<name>A0A167HD66_CALVF</name>
<dbReference type="PANTHER" id="PTHR10098:SF106">
    <property type="entry name" value="TETRATRICOPEPTIDE REPEAT PROTEIN 28-LIKE PROTEIN"/>
    <property type="match status" value="1"/>
</dbReference>
<proteinExistence type="predicted"/>
<dbReference type="Pfam" id="PF13424">
    <property type="entry name" value="TPR_12"/>
    <property type="match status" value="1"/>
</dbReference>
<protein>
    <submittedName>
        <fullName evidence="1">TPR-like protein</fullName>
    </submittedName>
</protein>
<dbReference type="STRING" id="1330018.A0A167HD66"/>
<accession>A0A167HD66</accession>
<dbReference type="PANTHER" id="PTHR10098">
    <property type="entry name" value="RAPSYN-RELATED"/>
    <property type="match status" value="1"/>
</dbReference>
<dbReference type="Proteomes" id="UP000076738">
    <property type="component" value="Unassembled WGS sequence"/>
</dbReference>
<dbReference type="AlphaFoldDB" id="A0A167HD66"/>
<reference evidence="1 2" key="1">
    <citation type="journal article" date="2016" name="Mol. Biol. Evol.">
        <title>Comparative Genomics of Early-Diverging Mushroom-Forming Fungi Provides Insights into the Origins of Lignocellulose Decay Capabilities.</title>
        <authorList>
            <person name="Nagy L.G."/>
            <person name="Riley R."/>
            <person name="Tritt A."/>
            <person name="Adam C."/>
            <person name="Daum C."/>
            <person name="Floudas D."/>
            <person name="Sun H."/>
            <person name="Yadav J.S."/>
            <person name="Pangilinan J."/>
            <person name="Larsson K.H."/>
            <person name="Matsuura K."/>
            <person name="Barry K."/>
            <person name="Labutti K."/>
            <person name="Kuo R."/>
            <person name="Ohm R.A."/>
            <person name="Bhattacharya S.S."/>
            <person name="Shirouzu T."/>
            <person name="Yoshinaga Y."/>
            <person name="Martin F.M."/>
            <person name="Grigoriev I.V."/>
            <person name="Hibbett D.S."/>
        </authorList>
    </citation>
    <scope>NUCLEOTIDE SEQUENCE [LARGE SCALE GENOMIC DNA]</scope>
    <source>
        <strain evidence="1 2">TUFC12733</strain>
    </source>
</reference>
<dbReference type="SMART" id="SM00028">
    <property type="entry name" value="TPR"/>
    <property type="match status" value="6"/>
</dbReference>
<dbReference type="InterPro" id="IPR011990">
    <property type="entry name" value="TPR-like_helical_dom_sf"/>
</dbReference>
<dbReference type="Gene3D" id="1.25.40.10">
    <property type="entry name" value="Tetratricopeptide repeat domain"/>
    <property type="match status" value="2"/>
</dbReference>
<dbReference type="OrthoDB" id="20872at2759"/>
<dbReference type="SUPFAM" id="SSF48452">
    <property type="entry name" value="TPR-like"/>
    <property type="match status" value="3"/>
</dbReference>
<evidence type="ECO:0000313" key="2">
    <source>
        <dbReference type="Proteomes" id="UP000076738"/>
    </source>
</evidence>
<evidence type="ECO:0000313" key="1">
    <source>
        <dbReference type="EMBL" id="KZO91499.1"/>
    </source>
</evidence>
<sequence>MSAAELIEAYEEEKTALLRRVPETRLTSLEVSITLSLHSGTMKAEPDACKLLSVLCLLPDGIHVKLLKSMVSGSVRALRALKAVALVSQENQRIATLAPIREFMLEKHPPEDPGLTHIRDGFMALTVSAEGIGRENSKETVEMLTAQFGNINSVLSQFWTASPSASQARVLHAATKRLVNFSGLTRYGDCLPLLRTAELTLKTMGNLRQEEAECLRNLGAILSQSHRHEEAIAKLRAAVKAFKMLGEPEAAAQCTIMIGDALSVLARYPESLKELRDALRTFEACGSWVGTAQCNNILGGIFYRMGRYEESIQRLKLAKVGFERQQDQLAAARCTLGMAEVFYMLDRYEEAKSRLTEAKAAFERLGDRVGSARCAQGMGEMHGILGQYNETVDSLHEALEVLKAYGDKHGVAQCTMNLGKVLTHLEQCDQAMDKFREAKSTFEAMGDSKGSAQCTQLMGDVMYMTRGHGEAIKMFEEAKGQFHDIKDSMGEAQCLQSIGELMFRLPAQEDEAEYKLHEAKSTFLALGDRMGAAHCVRIIGEALGDRGLYSAAIARLEEARAIFADLQLLSGKARTCQYLARIYFVQERFGPALRVLREGVAAHDQMGVHEERSTDRLLLQLLQGMARSERYRAFFRIGS</sequence>
<keyword evidence="2" id="KW-1185">Reference proteome</keyword>
<gene>
    <name evidence="1" type="ORF">CALVIDRAFT_602213</name>
</gene>